<sequence>MTAPTAERFATLTVVPDGDVYIVGSLHSAEYLAVPEIGATVIGWLQAGESIERCAARAEELAGEPVDVADFVDTLVEHGLLTEAGDDATDGAGDTGSAAAGWRVVGRVLFHPVGWAVHATLAVAAVLLLVARPQLRPHYTDLVPTRSALSSLLLVSLVTVACILVHEAGHVAAAARLGLRSSLSVSRRLYFVVFQADLTRLWSVPRRQRFGPLLAGMALDAGTLGAFLIAQELLAPRLDPTVVQLLRTLVLVQISGILIQTWIFMRTDLYALFAAATSSRNLWVLKGAVLRRWLRRDTAADRATLSDATARELRWAKLFVCLYVPGLVYALGYLAYFGIPGSLRILGMAIGAIRDPGLTTLAGWSGVAALVFVFLPASLALGGAARSGLRLLRTAARRRAPVASDA</sequence>
<name>A0A1C5H2I8_9ACTN</name>
<evidence type="ECO:0000313" key="2">
    <source>
        <dbReference type="EMBL" id="SCG40067.1"/>
    </source>
</evidence>
<keyword evidence="3" id="KW-1185">Reference proteome</keyword>
<accession>A0A1C5H2I8</accession>
<proteinExistence type="predicted"/>
<feature type="transmembrane region" description="Helical" evidence="1">
    <location>
        <begin position="210"/>
        <end position="230"/>
    </location>
</feature>
<keyword evidence="1" id="KW-1133">Transmembrane helix</keyword>
<evidence type="ECO:0000313" key="3">
    <source>
        <dbReference type="Proteomes" id="UP000198215"/>
    </source>
</evidence>
<organism evidence="2 3">
    <name type="scientific">Micromonospora coxensis</name>
    <dbReference type="NCBI Taxonomy" id="356852"/>
    <lineage>
        <taxon>Bacteria</taxon>
        <taxon>Bacillati</taxon>
        <taxon>Actinomycetota</taxon>
        <taxon>Actinomycetes</taxon>
        <taxon>Micromonosporales</taxon>
        <taxon>Micromonosporaceae</taxon>
        <taxon>Micromonospora</taxon>
    </lineage>
</organism>
<feature type="transmembrane region" description="Helical" evidence="1">
    <location>
        <begin position="151"/>
        <end position="179"/>
    </location>
</feature>
<feature type="transmembrane region" description="Helical" evidence="1">
    <location>
        <begin position="364"/>
        <end position="389"/>
    </location>
</feature>
<dbReference type="EMBL" id="LT607753">
    <property type="protein sequence ID" value="SCG40067.1"/>
    <property type="molecule type" value="Genomic_DNA"/>
</dbReference>
<feature type="transmembrane region" description="Helical" evidence="1">
    <location>
        <begin position="242"/>
        <end position="264"/>
    </location>
</feature>
<evidence type="ECO:0008006" key="4">
    <source>
        <dbReference type="Google" id="ProtNLM"/>
    </source>
</evidence>
<keyword evidence="1" id="KW-0472">Membrane</keyword>
<dbReference type="OrthoDB" id="4515621at2"/>
<gene>
    <name evidence="2" type="ORF">GA0070614_0706</name>
</gene>
<feature type="transmembrane region" description="Helical" evidence="1">
    <location>
        <begin position="318"/>
        <end position="339"/>
    </location>
</feature>
<protein>
    <recommendedName>
        <fullName evidence="4">Peptide zinc metalloprotease protein</fullName>
    </recommendedName>
</protein>
<feature type="transmembrane region" description="Helical" evidence="1">
    <location>
        <begin position="113"/>
        <end position="131"/>
    </location>
</feature>
<evidence type="ECO:0000256" key="1">
    <source>
        <dbReference type="SAM" id="Phobius"/>
    </source>
</evidence>
<keyword evidence="1" id="KW-0812">Transmembrane</keyword>
<dbReference type="AlphaFoldDB" id="A0A1C5H2I8"/>
<dbReference type="RefSeq" id="WP_157744923.1">
    <property type="nucleotide sequence ID" value="NZ_LT607753.1"/>
</dbReference>
<reference evidence="3" key="1">
    <citation type="submission" date="2016-06" db="EMBL/GenBank/DDBJ databases">
        <authorList>
            <person name="Varghese N."/>
            <person name="Submissions Spin"/>
        </authorList>
    </citation>
    <scope>NUCLEOTIDE SEQUENCE [LARGE SCALE GENOMIC DNA]</scope>
    <source>
        <strain evidence="3">DSM 45161</strain>
    </source>
</reference>
<dbReference type="Proteomes" id="UP000198215">
    <property type="component" value="Chromosome I"/>
</dbReference>